<evidence type="ECO:0000313" key="2">
    <source>
        <dbReference type="EMBL" id="MEE6130365.1"/>
    </source>
</evidence>
<protein>
    <submittedName>
        <fullName evidence="2">Uncharacterized protein</fullName>
    </submittedName>
</protein>
<evidence type="ECO:0000256" key="1">
    <source>
        <dbReference type="SAM" id="MobiDB-lite"/>
    </source>
</evidence>
<dbReference type="EMBL" id="JAZGJU010000096">
    <property type="protein sequence ID" value="MEE6130365.1"/>
    <property type="molecule type" value="Genomic_DNA"/>
</dbReference>
<evidence type="ECO:0000313" key="3">
    <source>
        <dbReference type="Proteomes" id="UP001350005"/>
    </source>
</evidence>
<proteinExistence type="predicted"/>
<dbReference type="RefSeq" id="WP_165602509.1">
    <property type="nucleotide sequence ID" value="NZ_CP033811.1"/>
</dbReference>
<feature type="region of interest" description="Disordered" evidence="1">
    <location>
        <begin position="1"/>
        <end position="20"/>
    </location>
</feature>
<organism evidence="2 3">
    <name type="scientific">Chryseobacterium arthrosphaerae</name>
    <dbReference type="NCBI Taxonomy" id="651561"/>
    <lineage>
        <taxon>Bacteria</taxon>
        <taxon>Pseudomonadati</taxon>
        <taxon>Bacteroidota</taxon>
        <taxon>Flavobacteriia</taxon>
        <taxon>Flavobacteriales</taxon>
        <taxon>Weeksellaceae</taxon>
        <taxon>Chryseobacterium group</taxon>
        <taxon>Chryseobacterium</taxon>
    </lineage>
</organism>
<feature type="compositionally biased region" description="Basic residues" evidence="1">
    <location>
        <begin position="1"/>
        <end position="12"/>
    </location>
</feature>
<accession>A0ABU7R6V6</accession>
<keyword evidence="3" id="KW-1185">Reference proteome</keyword>
<dbReference type="Proteomes" id="UP001350005">
    <property type="component" value="Unassembled WGS sequence"/>
</dbReference>
<name>A0ABU7R6V6_9FLAO</name>
<dbReference type="GeneID" id="78302233"/>
<gene>
    <name evidence="2" type="ORF">V2E39_23405</name>
</gene>
<reference evidence="2 3" key="1">
    <citation type="submission" date="2024-01" db="EMBL/GenBank/DDBJ databases">
        <title>Whole genome of Chryseobacterium arthrosphaerae NNCa 2741.</title>
        <authorList>
            <person name="Boriskina E.V."/>
            <person name="Gordinskaya N.A."/>
            <person name="Kropotov V.S."/>
            <person name="Alekseeva A.E."/>
            <person name="Makhova M.A."/>
            <person name="Kryazhev D.V."/>
            <person name="Shkurkina I.S."/>
        </authorList>
    </citation>
    <scope>NUCLEOTIDE SEQUENCE [LARGE SCALE GENOMIC DNA]</scope>
    <source>
        <strain evidence="2 3">NNCa 2741</strain>
    </source>
</reference>
<comment type="caution">
    <text evidence="2">The sequence shown here is derived from an EMBL/GenBank/DDBJ whole genome shotgun (WGS) entry which is preliminary data.</text>
</comment>
<sequence length="55" mass="6769">MKKKEKKKKKKDKEKLQKPRRDINDLIEELAYLNENGNIRKSKRFLDAMYMLDQE</sequence>